<keyword evidence="12" id="KW-1185">Reference proteome</keyword>
<feature type="domain" description="DDE Tnp4" evidence="10">
    <location>
        <begin position="620"/>
        <end position="762"/>
    </location>
</feature>
<evidence type="ECO:0000256" key="1">
    <source>
        <dbReference type="ARBA" id="ARBA00001968"/>
    </source>
</evidence>
<evidence type="ECO:0000256" key="2">
    <source>
        <dbReference type="ARBA" id="ARBA00004123"/>
    </source>
</evidence>
<feature type="non-terminal residue" evidence="11">
    <location>
        <position position="1"/>
    </location>
</feature>
<dbReference type="Pfam" id="PF12776">
    <property type="entry name" value="Myb_DNA-bind_3"/>
    <property type="match status" value="1"/>
</dbReference>
<keyword evidence="6" id="KW-0378">Hydrolase</keyword>
<dbReference type="GO" id="GO:0005634">
    <property type="term" value="C:nucleus"/>
    <property type="evidence" value="ECO:0007669"/>
    <property type="project" value="UniProtKB-SubCell"/>
</dbReference>
<evidence type="ECO:0000256" key="8">
    <source>
        <dbReference type="SAM" id="MobiDB-lite"/>
    </source>
</evidence>
<evidence type="ECO:0000256" key="5">
    <source>
        <dbReference type="ARBA" id="ARBA00022723"/>
    </source>
</evidence>
<comment type="cofactor">
    <cofactor evidence="1">
        <name>a divalent metal cation</name>
        <dbReference type="ChEBI" id="CHEBI:60240"/>
    </cofactor>
</comment>
<evidence type="ECO:0000313" key="11">
    <source>
        <dbReference type="EMBL" id="WVZ75374.1"/>
    </source>
</evidence>
<evidence type="ECO:0000256" key="6">
    <source>
        <dbReference type="ARBA" id="ARBA00022801"/>
    </source>
</evidence>
<gene>
    <name evidence="11" type="ORF">U9M48_023430</name>
</gene>
<name>A0AAQ3TJT2_PASNO</name>
<evidence type="ECO:0000256" key="4">
    <source>
        <dbReference type="ARBA" id="ARBA00022722"/>
    </source>
</evidence>
<comment type="subcellular location">
    <subcellularLocation>
        <location evidence="2">Nucleus</location>
    </subcellularLocation>
</comment>
<dbReference type="GO" id="GO:0004518">
    <property type="term" value="F:nuclease activity"/>
    <property type="evidence" value="ECO:0007669"/>
    <property type="project" value="UniProtKB-KW"/>
</dbReference>
<feature type="region of interest" description="Disordered" evidence="8">
    <location>
        <begin position="1"/>
        <end position="74"/>
    </location>
</feature>
<reference evidence="11 12" key="1">
    <citation type="submission" date="2024-02" db="EMBL/GenBank/DDBJ databases">
        <title>High-quality chromosome-scale genome assembly of Pensacola bahiagrass (Paspalum notatum Flugge var. saurae).</title>
        <authorList>
            <person name="Vega J.M."/>
            <person name="Podio M."/>
            <person name="Orjuela J."/>
            <person name="Siena L.A."/>
            <person name="Pessino S.C."/>
            <person name="Combes M.C."/>
            <person name="Mariac C."/>
            <person name="Albertini E."/>
            <person name="Pupilli F."/>
            <person name="Ortiz J.P.A."/>
            <person name="Leblanc O."/>
        </authorList>
    </citation>
    <scope>NUCLEOTIDE SEQUENCE [LARGE SCALE GENOMIC DNA]</scope>
    <source>
        <strain evidence="11">R1</strain>
        <tissue evidence="11">Leaf</tissue>
    </source>
</reference>
<dbReference type="GO" id="GO:0046872">
    <property type="term" value="F:metal ion binding"/>
    <property type="evidence" value="ECO:0007669"/>
    <property type="project" value="UniProtKB-KW"/>
</dbReference>
<feature type="domain" description="Myb/SANT-like" evidence="9">
    <location>
        <begin position="184"/>
        <end position="273"/>
    </location>
</feature>
<feature type="region of interest" description="Disordered" evidence="8">
    <location>
        <begin position="308"/>
        <end position="370"/>
    </location>
</feature>
<dbReference type="EMBL" id="CP144749">
    <property type="protein sequence ID" value="WVZ75374.1"/>
    <property type="molecule type" value="Genomic_DNA"/>
</dbReference>
<evidence type="ECO:0000259" key="9">
    <source>
        <dbReference type="Pfam" id="PF12776"/>
    </source>
</evidence>
<accession>A0AAQ3TJT2</accession>
<keyword evidence="5" id="KW-0479">Metal-binding</keyword>
<feature type="compositionally biased region" description="Pro residues" evidence="8">
    <location>
        <begin position="18"/>
        <end position="28"/>
    </location>
</feature>
<dbReference type="AlphaFoldDB" id="A0AAQ3TJT2"/>
<comment type="similarity">
    <text evidence="3">Belongs to the HARBI1 family.</text>
</comment>
<dbReference type="PANTHER" id="PTHR22930:SF280">
    <property type="entry name" value="OS11G0202600 PROTEIN"/>
    <property type="match status" value="1"/>
</dbReference>
<dbReference type="InterPro" id="IPR045249">
    <property type="entry name" value="HARBI1-like"/>
</dbReference>
<dbReference type="InterPro" id="IPR027806">
    <property type="entry name" value="HARBI1_dom"/>
</dbReference>
<evidence type="ECO:0000313" key="12">
    <source>
        <dbReference type="Proteomes" id="UP001341281"/>
    </source>
</evidence>
<keyword evidence="4" id="KW-0540">Nuclease</keyword>
<dbReference type="GO" id="GO:0016787">
    <property type="term" value="F:hydrolase activity"/>
    <property type="evidence" value="ECO:0007669"/>
    <property type="project" value="UniProtKB-KW"/>
</dbReference>
<dbReference type="Proteomes" id="UP001341281">
    <property type="component" value="Chromosome 05"/>
</dbReference>
<evidence type="ECO:0000259" key="10">
    <source>
        <dbReference type="Pfam" id="PF13359"/>
    </source>
</evidence>
<sequence length="838" mass="94169">MESASFPFANRSRIGSPWPRPARVPGPSPLAVACPPRAPACSRGHRRPGPRLPSQLRPPSPSFPGAPAAVGDLGFRPSAGRREARYIGLPRCCCSSRPDVPLSPHPLGLAVSGATSDAFAVIAALLDRSDCYLTGSISSCTDPPPIAAHTGSFVNIIVLSTTSQAVHPPLQNASDVLQRQMKQWDAESLAQLLDVVAQQKKLCYWADRGPSALGWVNIYRYFKENNNRDSDKKQIQSKWNDLKRQYYRWRDGLKQSGLGLDPDSGEIDVDPVWAAAVTGESSQTAGQKYKRPPCYEQLYQILGHTPRDRGQLVSAGGHGSSNSRSDDSPHTPSDLPDEPMSSRGIGQSSKQSSRERSVYSPRKKSTRTTSLEDVVQDLDIIVKDYKRHKTSRDIENEEMARVHQILREDGFNESDLYYIQATHLCTDKMHRSIWQVVQVSSNRCFEMDNNEESGCSSDSSTSPQFKKLSKALLLLRKCQRLLRAPQPVVNPPPPIPVLTGAQWLQITLADRERCHDMFRMTRDAFLELHDRLLYFGLASTRDCTSKEALAVYVVTLHTELVLDKSKIGLKGTVSCKITNVAEIIFRWAQTIIVPLDRKYAQVHSELAKYAPWFDGCIGALDGTHIPVEVNRASRLDFIGREKEPSMNVLAIVNMHGCWCYVGSGKAGACHDVAVLEDCQSDKRFPHPPPRRYYLVDSGYKEQEGYMPPFRNCRYHTDDFKGVDLNQLDRCDKFNYIHSKLRNIIERRFGILKERWHILNKIPFYKRVKQNWVLISCFAMDNYLWLRDHGPGLTYEPSEWVRINAGEAIDSVRELGSDEDKGGYFVRLITQGQALDEGG</sequence>
<dbReference type="Pfam" id="PF13359">
    <property type="entry name" value="DDE_Tnp_4"/>
    <property type="match status" value="1"/>
</dbReference>
<protein>
    <recommendedName>
        <fullName evidence="13">Myb/SANT-like domain-containing protein</fullName>
    </recommendedName>
</protein>
<evidence type="ECO:0008006" key="13">
    <source>
        <dbReference type="Google" id="ProtNLM"/>
    </source>
</evidence>
<proteinExistence type="inferred from homology"/>
<dbReference type="PANTHER" id="PTHR22930">
    <property type="match status" value="1"/>
</dbReference>
<keyword evidence="7" id="KW-0539">Nucleus</keyword>
<organism evidence="11 12">
    <name type="scientific">Paspalum notatum var. saurae</name>
    <dbReference type="NCBI Taxonomy" id="547442"/>
    <lineage>
        <taxon>Eukaryota</taxon>
        <taxon>Viridiplantae</taxon>
        <taxon>Streptophyta</taxon>
        <taxon>Embryophyta</taxon>
        <taxon>Tracheophyta</taxon>
        <taxon>Spermatophyta</taxon>
        <taxon>Magnoliopsida</taxon>
        <taxon>Liliopsida</taxon>
        <taxon>Poales</taxon>
        <taxon>Poaceae</taxon>
        <taxon>PACMAD clade</taxon>
        <taxon>Panicoideae</taxon>
        <taxon>Andropogonodae</taxon>
        <taxon>Paspaleae</taxon>
        <taxon>Paspalinae</taxon>
        <taxon>Paspalum</taxon>
    </lineage>
</organism>
<dbReference type="InterPro" id="IPR024752">
    <property type="entry name" value="Myb/SANT-like_dom"/>
</dbReference>
<evidence type="ECO:0000256" key="7">
    <source>
        <dbReference type="ARBA" id="ARBA00023242"/>
    </source>
</evidence>
<evidence type="ECO:0000256" key="3">
    <source>
        <dbReference type="ARBA" id="ARBA00006958"/>
    </source>
</evidence>